<evidence type="ECO:0000256" key="2">
    <source>
        <dbReference type="ARBA" id="ARBA00010265"/>
    </source>
</evidence>
<dbReference type="InterPro" id="IPR042217">
    <property type="entry name" value="T4SS_VirB10/TrbI"/>
</dbReference>
<dbReference type="OrthoDB" id="9807354at2"/>
<evidence type="ECO:0000313" key="8">
    <source>
        <dbReference type="EMBL" id="SEM22095.1"/>
    </source>
</evidence>
<proteinExistence type="inferred from homology"/>
<protein>
    <submittedName>
        <fullName evidence="8">Type IV secretion system protein VirB10</fullName>
    </submittedName>
</protein>
<accession>A0A1H7WLU1</accession>
<feature type="region of interest" description="Disordered" evidence="7">
    <location>
        <begin position="1"/>
        <end position="27"/>
    </location>
</feature>
<gene>
    <name evidence="8" type="ORF">SAMN04515666_108225</name>
</gene>
<organism evidence="8 9">
    <name type="scientific">Bosea lupini</name>
    <dbReference type="NCBI Taxonomy" id="1036779"/>
    <lineage>
        <taxon>Bacteria</taxon>
        <taxon>Pseudomonadati</taxon>
        <taxon>Pseudomonadota</taxon>
        <taxon>Alphaproteobacteria</taxon>
        <taxon>Hyphomicrobiales</taxon>
        <taxon>Boseaceae</taxon>
        <taxon>Bosea</taxon>
    </lineage>
</organism>
<name>A0A1H7WLU1_9HYPH</name>
<dbReference type="EMBL" id="FOAN01000008">
    <property type="protein sequence ID" value="SEM22095.1"/>
    <property type="molecule type" value="Genomic_DNA"/>
</dbReference>
<evidence type="ECO:0000256" key="6">
    <source>
        <dbReference type="ARBA" id="ARBA00023136"/>
    </source>
</evidence>
<dbReference type="InterPro" id="IPR047695">
    <property type="entry name" value="T4SS_VirB10/PtlG"/>
</dbReference>
<dbReference type="Pfam" id="PF03743">
    <property type="entry name" value="TrbI"/>
    <property type="match status" value="1"/>
</dbReference>
<keyword evidence="5" id="KW-1133">Transmembrane helix</keyword>
<keyword evidence="9" id="KW-1185">Reference proteome</keyword>
<comment type="subcellular location">
    <subcellularLocation>
        <location evidence="1">Cell membrane</location>
        <topology evidence="1">Single-pass membrane protein</topology>
    </subcellularLocation>
</comment>
<evidence type="ECO:0000256" key="7">
    <source>
        <dbReference type="SAM" id="MobiDB-lite"/>
    </source>
</evidence>
<dbReference type="GO" id="GO:0005886">
    <property type="term" value="C:plasma membrane"/>
    <property type="evidence" value="ECO:0007669"/>
    <property type="project" value="UniProtKB-SubCell"/>
</dbReference>
<evidence type="ECO:0000256" key="1">
    <source>
        <dbReference type="ARBA" id="ARBA00004162"/>
    </source>
</evidence>
<evidence type="ECO:0000313" key="9">
    <source>
        <dbReference type="Proteomes" id="UP000199664"/>
    </source>
</evidence>
<dbReference type="AlphaFoldDB" id="A0A1H7WLU1"/>
<dbReference type="InterPro" id="IPR005498">
    <property type="entry name" value="T4SS_VirB10/TraB/TrbI"/>
</dbReference>
<comment type="similarity">
    <text evidence="2">Belongs to the TrbI/VirB10 family.</text>
</comment>
<keyword evidence="4" id="KW-0812">Transmembrane</keyword>
<dbReference type="Gene3D" id="2.40.128.260">
    <property type="entry name" value="Type IV secretion system, VirB10/TraB/TrbI"/>
    <property type="match status" value="2"/>
</dbReference>
<dbReference type="Proteomes" id="UP000199664">
    <property type="component" value="Unassembled WGS sequence"/>
</dbReference>
<dbReference type="NCBIfam" id="NF038091">
    <property type="entry name" value="T4SS_VirB10"/>
    <property type="match status" value="1"/>
</dbReference>
<keyword evidence="3" id="KW-1003">Cell membrane</keyword>
<keyword evidence="6" id="KW-0472">Membrane</keyword>
<evidence type="ECO:0000256" key="3">
    <source>
        <dbReference type="ARBA" id="ARBA00022475"/>
    </source>
</evidence>
<evidence type="ECO:0000256" key="4">
    <source>
        <dbReference type="ARBA" id="ARBA00022692"/>
    </source>
</evidence>
<reference evidence="9" key="1">
    <citation type="submission" date="2016-10" db="EMBL/GenBank/DDBJ databases">
        <authorList>
            <person name="Varghese N."/>
            <person name="Submissions S."/>
        </authorList>
    </citation>
    <scope>NUCLEOTIDE SEQUENCE [LARGE SCALE GENOMIC DNA]</scope>
    <source>
        <strain evidence="9">LMG 26383,CCUG 61248,R- 45681</strain>
    </source>
</reference>
<sequence>MADQTAPSGVEGERGITPVSGPVEGSGRALAKRGIGAAALIAFSVLVIWSTWKSEKPVEQGSTKPIIRQTTAFEPAREAPIPAPVQQAAVPVLPPQLAPAAAAPQTDKLMESARRAPVLAFNRPGRGASGGDGAGQGVSLPGSPLLAVAGEPRNDLADKLRATSIEGVRAARLPNRNFLVAQGSAIPCVLETAMSSDVPGFVSCVVLHDVLSDSGHVVLMEKGTQIVGEYRGQVRKGSKRMFVLWTRAKTPTGVIVALASPATDALGRAGFDGEIDTHFWERFGAALLLSIVSDAAAIGRKQLDAADIEIRNTSGAANTAAGIAVERSIDIPPTLNKNQGERVTIFVARDLDFSSVYDLKRIESRARILDRTVPGFDAGVAAGSRVTKP</sequence>
<evidence type="ECO:0000256" key="5">
    <source>
        <dbReference type="ARBA" id="ARBA00022989"/>
    </source>
</evidence>
<dbReference type="CDD" id="cd16429">
    <property type="entry name" value="VirB10"/>
    <property type="match status" value="1"/>
</dbReference>
<dbReference type="RefSeq" id="WP_091840130.1">
    <property type="nucleotide sequence ID" value="NZ_FOAN01000008.1"/>
</dbReference>
<dbReference type="STRING" id="1036779.SAMN04515666_108225"/>